<dbReference type="EMBL" id="JBBPBN010000049">
    <property type="protein sequence ID" value="KAK8993475.1"/>
    <property type="molecule type" value="Genomic_DNA"/>
</dbReference>
<feature type="compositionally biased region" description="Polar residues" evidence="1">
    <location>
        <begin position="7"/>
        <end position="27"/>
    </location>
</feature>
<name>A0ABR2PYH3_9ROSI</name>
<feature type="region of interest" description="Disordered" evidence="1">
    <location>
        <begin position="133"/>
        <end position="155"/>
    </location>
</feature>
<reference evidence="2 3" key="1">
    <citation type="journal article" date="2024" name="G3 (Bethesda)">
        <title>Genome assembly of Hibiscus sabdariffa L. provides insights into metabolisms of medicinal natural products.</title>
        <authorList>
            <person name="Kim T."/>
        </authorList>
    </citation>
    <scope>NUCLEOTIDE SEQUENCE [LARGE SCALE GENOMIC DNA]</scope>
    <source>
        <strain evidence="2">TK-2024</strain>
        <tissue evidence="2">Old leaves</tissue>
    </source>
</reference>
<organism evidence="2 3">
    <name type="scientific">Hibiscus sabdariffa</name>
    <name type="common">roselle</name>
    <dbReference type="NCBI Taxonomy" id="183260"/>
    <lineage>
        <taxon>Eukaryota</taxon>
        <taxon>Viridiplantae</taxon>
        <taxon>Streptophyta</taxon>
        <taxon>Embryophyta</taxon>
        <taxon>Tracheophyta</taxon>
        <taxon>Spermatophyta</taxon>
        <taxon>Magnoliopsida</taxon>
        <taxon>eudicotyledons</taxon>
        <taxon>Gunneridae</taxon>
        <taxon>Pentapetalae</taxon>
        <taxon>rosids</taxon>
        <taxon>malvids</taxon>
        <taxon>Malvales</taxon>
        <taxon>Malvaceae</taxon>
        <taxon>Malvoideae</taxon>
        <taxon>Hibiscus</taxon>
    </lineage>
</organism>
<keyword evidence="3" id="KW-1185">Reference proteome</keyword>
<comment type="caution">
    <text evidence="2">The sequence shown here is derived from an EMBL/GenBank/DDBJ whole genome shotgun (WGS) entry which is preliminary data.</text>
</comment>
<protein>
    <recommendedName>
        <fullName evidence="4">RRM domain-containing protein</fullName>
    </recommendedName>
</protein>
<proteinExistence type="predicted"/>
<evidence type="ECO:0000256" key="1">
    <source>
        <dbReference type="SAM" id="MobiDB-lite"/>
    </source>
</evidence>
<sequence>MERKCNSFRSQNFNRRSHRSFNGSQRYHTQRERFPKQEKIVKGVIRAGVSIFINYRMKSTFAFVHYSNLWEAMNVVDLANNIRMDGFTTRVFLDRKTSEMSKVNIINKKVQNVITLNRAILTRGKDSRTYKEALLNKTRPSSEDGINGNKKSTPY</sequence>
<feature type="region of interest" description="Disordered" evidence="1">
    <location>
        <begin position="1"/>
        <end position="32"/>
    </location>
</feature>
<dbReference type="InterPro" id="IPR035979">
    <property type="entry name" value="RBD_domain_sf"/>
</dbReference>
<evidence type="ECO:0000313" key="3">
    <source>
        <dbReference type="Proteomes" id="UP001396334"/>
    </source>
</evidence>
<gene>
    <name evidence="2" type="ORF">V6N11_033570</name>
</gene>
<evidence type="ECO:0000313" key="2">
    <source>
        <dbReference type="EMBL" id="KAK8993475.1"/>
    </source>
</evidence>
<dbReference type="SUPFAM" id="SSF54928">
    <property type="entry name" value="RNA-binding domain, RBD"/>
    <property type="match status" value="1"/>
</dbReference>
<evidence type="ECO:0008006" key="4">
    <source>
        <dbReference type="Google" id="ProtNLM"/>
    </source>
</evidence>
<accession>A0ABR2PYH3</accession>
<dbReference type="Proteomes" id="UP001396334">
    <property type="component" value="Unassembled WGS sequence"/>
</dbReference>